<dbReference type="EMBL" id="ML220117">
    <property type="protein sequence ID" value="TGZ81808.1"/>
    <property type="molecule type" value="Genomic_DNA"/>
</dbReference>
<feature type="region of interest" description="Disordered" evidence="1">
    <location>
        <begin position="254"/>
        <end position="452"/>
    </location>
</feature>
<sequence length="474" mass="53683">MAEDMAPVFTERPRMVFAFGAEEDSYFIGCGEEMEWHGLPDDLDSILKNRALEVLAIALGENDAFYCRYIQKNTKKELTVTGNLPTKLEFLLNAWWANQWEVPHISFGPSRSFFFQLSSMTAWDSIPKRLEENLLQLRESSMATLLQRAVSLGHRNSYALLLDDAEVGETAACDGVDEGLAAELKNVCQDPERKKVLELAVLSPWSTVDYLLLFKDGSIFYSVPDPVVEVVQKFVKIWHQALMKYNEEVATRISRATTPAPEKDEKTTVEQPESQEYPEQYQPRNPKPENPRRYSTHNLHDLEPQRYYPPPPRYRQRPSPPQPIPRQQARDFYYSTSPTTYNWPQSTPPDTQPPPHYYQHPYPTPTPSPTSNLRDNVITDGNRAAPRVSPPASMAATTGAPNSPPRRRYDGWYISGNGTPPVSPGDYQPSGSPGRERRRRVKDPRQGGYRNPASYIGCEDPLCLCRAGMGVAGM</sequence>
<gene>
    <name evidence="2" type="ORF">EX30DRAFT_233557</name>
</gene>
<reference evidence="2 3" key="1">
    <citation type="submission" date="2019-04" db="EMBL/GenBank/DDBJ databases">
        <title>Comparative genomics and transcriptomics to analyze fruiting body development in filamentous ascomycetes.</title>
        <authorList>
            <consortium name="DOE Joint Genome Institute"/>
            <person name="Lutkenhaus R."/>
            <person name="Traeger S."/>
            <person name="Breuer J."/>
            <person name="Kuo A."/>
            <person name="Lipzen A."/>
            <person name="Pangilinan J."/>
            <person name="Dilworth D."/>
            <person name="Sandor L."/>
            <person name="Poggeler S."/>
            <person name="Barry K."/>
            <person name="Grigoriev I.V."/>
            <person name="Nowrousian M."/>
        </authorList>
    </citation>
    <scope>NUCLEOTIDE SEQUENCE [LARGE SCALE GENOMIC DNA]</scope>
    <source>
        <strain evidence="2 3">CBS 389.68</strain>
    </source>
</reference>
<evidence type="ECO:0000256" key="1">
    <source>
        <dbReference type="SAM" id="MobiDB-lite"/>
    </source>
</evidence>
<evidence type="ECO:0000313" key="3">
    <source>
        <dbReference type="Proteomes" id="UP000298138"/>
    </source>
</evidence>
<proteinExistence type="predicted"/>
<feature type="compositionally biased region" description="Basic and acidic residues" evidence="1">
    <location>
        <begin position="286"/>
        <end position="304"/>
    </location>
</feature>
<protein>
    <submittedName>
        <fullName evidence="2">Uncharacterized protein</fullName>
    </submittedName>
</protein>
<dbReference type="Proteomes" id="UP000298138">
    <property type="component" value="Unassembled WGS sequence"/>
</dbReference>
<evidence type="ECO:0000313" key="2">
    <source>
        <dbReference type="EMBL" id="TGZ81808.1"/>
    </source>
</evidence>
<name>A0A4S2MYG6_9PEZI</name>
<feature type="compositionally biased region" description="Pro residues" evidence="1">
    <location>
        <begin position="307"/>
        <end position="324"/>
    </location>
</feature>
<keyword evidence="3" id="KW-1185">Reference proteome</keyword>
<dbReference type="InParanoid" id="A0A4S2MYG6"/>
<accession>A0A4S2MYG6</accession>
<dbReference type="OrthoDB" id="5281636at2759"/>
<feature type="compositionally biased region" description="Low complexity" evidence="1">
    <location>
        <begin position="270"/>
        <end position="283"/>
    </location>
</feature>
<organism evidence="2 3">
    <name type="scientific">Ascodesmis nigricans</name>
    <dbReference type="NCBI Taxonomy" id="341454"/>
    <lineage>
        <taxon>Eukaryota</taxon>
        <taxon>Fungi</taxon>
        <taxon>Dikarya</taxon>
        <taxon>Ascomycota</taxon>
        <taxon>Pezizomycotina</taxon>
        <taxon>Pezizomycetes</taxon>
        <taxon>Pezizales</taxon>
        <taxon>Ascodesmidaceae</taxon>
        <taxon>Ascodesmis</taxon>
    </lineage>
</organism>
<feature type="compositionally biased region" description="Pro residues" evidence="1">
    <location>
        <begin position="346"/>
        <end position="368"/>
    </location>
</feature>
<dbReference type="AlphaFoldDB" id="A0A4S2MYG6"/>
<feature type="compositionally biased region" description="Polar residues" evidence="1">
    <location>
        <begin position="334"/>
        <end position="343"/>
    </location>
</feature>